<feature type="transmembrane region" description="Helical" evidence="6">
    <location>
        <begin position="303"/>
        <end position="328"/>
    </location>
</feature>
<feature type="transmembrane region" description="Helical" evidence="6">
    <location>
        <begin position="278"/>
        <end position="297"/>
    </location>
</feature>
<feature type="transmembrane region" description="Helical" evidence="6">
    <location>
        <begin position="34"/>
        <end position="51"/>
    </location>
</feature>
<organism evidence="8 9">
    <name type="scientific">Polynucleobacter cosmopolitanus</name>
    <dbReference type="NCBI Taxonomy" id="351345"/>
    <lineage>
        <taxon>Bacteria</taxon>
        <taxon>Pseudomonadati</taxon>
        <taxon>Pseudomonadota</taxon>
        <taxon>Betaproteobacteria</taxon>
        <taxon>Burkholderiales</taxon>
        <taxon>Burkholderiaceae</taxon>
        <taxon>Polynucleobacter</taxon>
    </lineage>
</organism>
<dbReference type="Gene3D" id="1.20.1250.20">
    <property type="entry name" value="MFS general substrate transporter like domains"/>
    <property type="match status" value="1"/>
</dbReference>
<sequence length="402" mass="43415">MLLTQALSLLGFACYPSALTIIQAEWNLSNFESGFLASSFFLGYVLVVPIATTLTDRIDTRQVYLAGGLAAGLGLLGVGFFANGFYSALFFLMIHGAGVSAMYMPGLKIISDRVTSGEITRHISFYTAFFGLGTGASYYLSGVLIREFSWSLAFILIAIGPICAGILTWIGTKALPGEKGIFDIQMKLSDAFPVARWEKVLALKEAVGYMLGYSAHTLELFATRAWLVAFFTYCASIAAPEQPFLISATLIVAFLNIISIPASILGNEMALRVGRHRWVYWVMIGSAISGISLGLSVDSHWTVIVALAFIHSMFVMADSATLTAGLVISVPQEIKGTAMGLHSLMGFGAGLVGPALFGATLDISRYFGYGGWTAAYASIVVWGLMFIFYTQFSLWKIKRVTP</sequence>
<dbReference type="PANTHER" id="PTHR43124:SF3">
    <property type="entry name" value="CHLORAMPHENICOL EFFLUX PUMP RV0191"/>
    <property type="match status" value="1"/>
</dbReference>
<evidence type="ECO:0000256" key="3">
    <source>
        <dbReference type="ARBA" id="ARBA00022692"/>
    </source>
</evidence>
<feature type="transmembrane region" description="Helical" evidence="6">
    <location>
        <begin position="148"/>
        <end position="170"/>
    </location>
</feature>
<evidence type="ECO:0000256" key="5">
    <source>
        <dbReference type="ARBA" id="ARBA00023136"/>
    </source>
</evidence>
<dbReference type="InterPro" id="IPR020846">
    <property type="entry name" value="MFS_dom"/>
</dbReference>
<feature type="transmembrane region" description="Helical" evidence="6">
    <location>
        <begin position="220"/>
        <end position="238"/>
    </location>
</feature>
<evidence type="ECO:0000256" key="4">
    <source>
        <dbReference type="ARBA" id="ARBA00022989"/>
    </source>
</evidence>
<name>A0A229FTX5_9BURK</name>
<feature type="transmembrane region" description="Helical" evidence="6">
    <location>
        <begin position="123"/>
        <end position="142"/>
    </location>
</feature>
<dbReference type="EMBL" id="NJGG01000002">
    <property type="protein sequence ID" value="OXL14859.1"/>
    <property type="molecule type" value="Genomic_DNA"/>
</dbReference>
<dbReference type="InterPro" id="IPR011701">
    <property type="entry name" value="MFS"/>
</dbReference>
<feature type="transmembrane region" description="Helical" evidence="6">
    <location>
        <begin position="366"/>
        <end position="389"/>
    </location>
</feature>
<comment type="caution">
    <text evidence="8">The sequence shown here is derived from an EMBL/GenBank/DDBJ whole genome shotgun (WGS) entry which is preliminary data.</text>
</comment>
<dbReference type="GO" id="GO:0022857">
    <property type="term" value="F:transmembrane transporter activity"/>
    <property type="evidence" value="ECO:0007669"/>
    <property type="project" value="InterPro"/>
</dbReference>
<feature type="transmembrane region" description="Helical" evidence="6">
    <location>
        <begin position="88"/>
        <end position="111"/>
    </location>
</feature>
<dbReference type="OrthoDB" id="9781976at2"/>
<evidence type="ECO:0000256" key="2">
    <source>
        <dbReference type="ARBA" id="ARBA00022475"/>
    </source>
</evidence>
<evidence type="ECO:0000313" key="9">
    <source>
        <dbReference type="Proteomes" id="UP000215188"/>
    </source>
</evidence>
<evidence type="ECO:0000313" key="8">
    <source>
        <dbReference type="EMBL" id="OXL14859.1"/>
    </source>
</evidence>
<dbReference type="PANTHER" id="PTHR43124">
    <property type="entry name" value="PURINE EFFLUX PUMP PBUE"/>
    <property type="match status" value="1"/>
</dbReference>
<feature type="transmembrane region" description="Helical" evidence="6">
    <location>
        <begin position="63"/>
        <end position="82"/>
    </location>
</feature>
<dbReference type="AlphaFoldDB" id="A0A229FTX5"/>
<keyword evidence="3 6" id="KW-0812">Transmembrane</keyword>
<proteinExistence type="predicted"/>
<dbReference type="Proteomes" id="UP000215188">
    <property type="component" value="Unassembled WGS sequence"/>
</dbReference>
<dbReference type="Pfam" id="PF07690">
    <property type="entry name" value="MFS_1"/>
    <property type="match status" value="1"/>
</dbReference>
<keyword evidence="2" id="KW-1003">Cell membrane</keyword>
<dbReference type="InterPro" id="IPR036259">
    <property type="entry name" value="MFS_trans_sf"/>
</dbReference>
<keyword evidence="9" id="KW-1185">Reference proteome</keyword>
<feature type="transmembrane region" description="Helical" evidence="6">
    <location>
        <begin position="244"/>
        <end position="266"/>
    </location>
</feature>
<comment type="subcellular location">
    <subcellularLocation>
        <location evidence="1">Cell membrane</location>
        <topology evidence="1">Multi-pass membrane protein</topology>
    </subcellularLocation>
</comment>
<keyword evidence="5 6" id="KW-0472">Membrane</keyword>
<feature type="transmembrane region" description="Helical" evidence="6">
    <location>
        <begin position="340"/>
        <end position="360"/>
    </location>
</feature>
<accession>A0A229FTX5</accession>
<feature type="domain" description="Major facilitator superfamily (MFS) profile" evidence="7">
    <location>
        <begin position="1"/>
        <end position="395"/>
    </location>
</feature>
<keyword evidence="4 6" id="KW-1133">Transmembrane helix</keyword>
<reference evidence="8 9" key="1">
    <citation type="submission" date="2017-06" db="EMBL/GenBank/DDBJ databases">
        <title>Reclassification of a Polynucleobacter cosmopolitanus strain isolated from tropical Lake Victoria as Polynucleobacter victoriensis comb. nov.</title>
        <authorList>
            <person name="Hahn M.W."/>
        </authorList>
    </citation>
    <scope>NUCLEOTIDE SEQUENCE [LARGE SCALE GENOMIC DNA]</scope>
    <source>
        <strain evidence="8 9">MWH-MoIso2</strain>
    </source>
</reference>
<dbReference type="GO" id="GO:0005886">
    <property type="term" value="C:plasma membrane"/>
    <property type="evidence" value="ECO:0007669"/>
    <property type="project" value="UniProtKB-SubCell"/>
</dbReference>
<dbReference type="PROSITE" id="PS50850">
    <property type="entry name" value="MFS"/>
    <property type="match status" value="1"/>
</dbReference>
<dbReference type="InterPro" id="IPR050189">
    <property type="entry name" value="MFS_Efflux_Transporters"/>
</dbReference>
<protein>
    <submittedName>
        <fullName evidence="8">MFS transporter</fullName>
    </submittedName>
</protein>
<dbReference type="SUPFAM" id="SSF103473">
    <property type="entry name" value="MFS general substrate transporter"/>
    <property type="match status" value="1"/>
</dbReference>
<gene>
    <name evidence="8" type="ORF">AOC33_05930</name>
</gene>
<evidence type="ECO:0000256" key="1">
    <source>
        <dbReference type="ARBA" id="ARBA00004651"/>
    </source>
</evidence>
<evidence type="ECO:0000256" key="6">
    <source>
        <dbReference type="SAM" id="Phobius"/>
    </source>
</evidence>
<evidence type="ECO:0000259" key="7">
    <source>
        <dbReference type="PROSITE" id="PS50850"/>
    </source>
</evidence>